<dbReference type="Proteomes" id="UP000271925">
    <property type="component" value="Unassembled WGS sequence"/>
</dbReference>
<dbReference type="Pfam" id="PF03514">
    <property type="entry name" value="GRAS"/>
    <property type="match status" value="1"/>
</dbReference>
<name>A0A3P1BSE8_9BACT</name>
<gene>
    <name evidence="3" type="ORF">EHT25_10915</name>
</gene>
<organism evidence="3 4">
    <name type="scientific">Larkinella rosea</name>
    <dbReference type="NCBI Taxonomy" id="2025312"/>
    <lineage>
        <taxon>Bacteria</taxon>
        <taxon>Pseudomonadati</taxon>
        <taxon>Bacteroidota</taxon>
        <taxon>Cytophagia</taxon>
        <taxon>Cytophagales</taxon>
        <taxon>Spirosomataceae</taxon>
        <taxon>Larkinella</taxon>
    </lineage>
</organism>
<evidence type="ECO:0000256" key="2">
    <source>
        <dbReference type="ARBA" id="ARBA00023163"/>
    </source>
</evidence>
<dbReference type="PANTHER" id="PTHR31636">
    <property type="entry name" value="OSJNBA0084A10.13 PROTEIN-RELATED"/>
    <property type="match status" value="1"/>
</dbReference>
<dbReference type="OrthoDB" id="2591721at2"/>
<dbReference type="InterPro" id="IPR029063">
    <property type="entry name" value="SAM-dependent_MTases_sf"/>
</dbReference>
<dbReference type="PROSITE" id="PS50985">
    <property type="entry name" value="GRAS"/>
    <property type="match status" value="1"/>
</dbReference>
<evidence type="ECO:0000256" key="1">
    <source>
        <dbReference type="ARBA" id="ARBA00023015"/>
    </source>
</evidence>
<dbReference type="InterPro" id="IPR005202">
    <property type="entry name" value="TF_GRAS"/>
</dbReference>
<proteinExistence type="predicted"/>
<reference evidence="3 4" key="1">
    <citation type="submission" date="2018-11" db="EMBL/GenBank/DDBJ databases">
        <authorList>
            <person name="Zhou Z."/>
            <person name="Wang G."/>
        </authorList>
    </citation>
    <scope>NUCLEOTIDE SEQUENCE [LARGE SCALE GENOMIC DNA]</scope>
    <source>
        <strain evidence="3 4">KCTC52004</strain>
    </source>
</reference>
<dbReference type="Gene3D" id="3.40.50.150">
    <property type="entry name" value="Vaccinia Virus protein VP39"/>
    <property type="match status" value="1"/>
</dbReference>
<accession>A0A3P1BSE8</accession>
<keyword evidence="4" id="KW-1185">Reference proteome</keyword>
<comment type="caution">
    <text evidence="3">The sequence shown here is derived from an EMBL/GenBank/DDBJ whole genome shotgun (WGS) entry which is preliminary data.</text>
</comment>
<dbReference type="SUPFAM" id="SSF53335">
    <property type="entry name" value="S-adenosyl-L-methionine-dependent methyltransferases"/>
    <property type="match status" value="1"/>
</dbReference>
<dbReference type="RefSeq" id="WP_124874351.1">
    <property type="nucleotide sequence ID" value="NZ_RQJO01000008.1"/>
</dbReference>
<dbReference type="AlphaFoldDB" id="A0A3P1BSE8"/>
<keyword evidence="2" id="KW-0804">Transcription</keyword>
<keyword evidence="1" id="KW-0805">Transcription regulation</keyword>
<protein>
    <submittedName>
        <fullName evidence="3">Transcriptional regulator</fullName>
    </submittedName>
</protein>
<dbReference type="EMBL" id="RQJO01000008">
    <property type="protein sequence ID" value="RRB04031.1"/>
    <property type="molecule type" value="Genomic_DNA"/>
</dbReference>
<sequence length="361" mass="40359">MTKTELSQLIDSLHDQPAPSALTGLEEQLQAHLSAIEAQPELLLDTLFLKAIRDHVQPQAGSHEHLYLQRFEIPQIVLFDVLINRMPFVVMSHAITNRAMVNALKTAENAVVMDVGIGRGIQIVRLLDELIKTENRLQKLTLVGVEPFAEAVAFAETQIRQTAEKAPFAVEFVSLVSLVEELAPDALAQTVPPEYDRLVINSSLTIHHLPTVSQRQAFFHQIQSLQPDLLLLTEPHSDHLEPDWRRRTLNAYNHYGAAFGVIDSLDIDTTAKNGLKMFFGREIDDVVGHSDDNRFEKHQPAEQWIQYLQESGFSLVPDFDIPATLPPSPIVLQEKPGGYLAMEYEGVNVLSIFQAVLSGQS</sequence>
<evidence type="ECO:0000313" key="3">
    <source>
        <dbReference type="EMBL" id="RRB04031.1"/>
    </source>
</evidence>
<evidence type="ECO:0000313" key="4">
    <source>
        <dbReference type="Proteomes" id="UP000271925"/>
    </source>
</evidence>